<evidence type="ECO:0000256" key="3">
    <source>
        <dbReference type="ARBA" id="ARBA00012483"/>
    </source>
</evidence>
<comment type="catalytic activity">
    <reaction evidence="1">
        <text>S-ubiquitinyl-[E2 ubiquitin-conjugating enzyme]-L-cysteine + [acceptor protein]-L-lysine = [E2 ubiquitin-conjugating enzyme]-L-cysteine + N(6)-ubiquitinyl-[acceptor protein]-L-lysine.</text>
        <dbReference type="EC" id="2.3.2.27"/>
    </reaction>
</comment>
<accession>A0A6G0W7N2</accession>
<evidence type="ECO:0000256" key="2">
    <source>
        <dbReference type="ARBA" id="ARBA00004123"/>
    </source>
</evidence>
<evidence type="ECO:0000256" key="6">
    <source>
        <dbReference type="ARBA" id="ARBA00022763"/>
    </source>
</evidence>
<keyword evidence="10" id="KW-0539">Nucleus</keyword>
<dbReference type="Gene3D" id="3.30.40.10">
    <property type="entry name" value="Zinc/RING finger domain, C3HC4 (zinc finger)"/>
    <property type="match status" value="1"/>
</dbReference>
<dbReference type="SUPFAM" id="SSF57850">
    <property type="entry name" value="RING/U-box"/>
    <property type="match status" value="1"/>
</dbReference>
<dbReference type="Proteomes" id="UP000481153">
    <property type="component" value="Unassembled WGS sequence"/>
</dbReference>
<comment type="subcellular location">
    <subcellularLocation>
        <location evidence="2">Nucleus</location>
    </subcellularLocation>
</comment>
<protein>
    <recommendedName>
        <fullName evidence="3">RING-type E3 ubiquitin transferase</fullName>
        <ecNumber evidence="3">2.3.2.27</ecNumber>
    </recommendedName>
</protein>
<gene>
    <name evidence="14" type="ORF">Ae201684_018357</name>
</gene>
<feature type="transmembrane region" description="Helical" evidence="12">
    <location>
        <begin position="130"/>
        <end position="150"/>
    </location>
</feature>
<dbReference type="PROSITE" id="PS50089">
    <property type="entry name" value="ZF_RING_2"/>
    <property type="match status" value="1"/>
</dbReference>
<dbReference type="InterPro" id="IPR001841">
    <property type="entry name" value="Znf_RING"/>
</dbReference>
<dbReference type="GO" id="GO:0005634">
    <property type="term" value="C:nucleus"/>
    <property type="evidence" value="ECO:0007669"/>
    <property type="project" value="UniProtKB-SubCell"/>
</dbReference>
<dbReference type="GO" id="GO:0035861">
    <property type="term" value="C:site of double-strand break"/>
    <property type="evidence" value="ECO:0007669"/>
    <property type="project" value="TreeGrafter"/>
</dbReference>
<keyword evidence="4" id="KW-0808">Transferase</keyword>
<organism evidence="14 15">
    <name type="scientific">Aphanomyces euteiches</name>
    <dbReference type="NCBI Taxonomy" id="100861"/>
    <lineage>
        <taxon>Eukaryota</taxon>
        <taxon>Sar</taxon>
        <taxon>Stramenopiles</taxon>
        <taxon>Oomycota</taxon>
        <taxon>Saprolegniomycetes</taxon>
        <taxon>Saprolegniales</taxon>
        <taxon>Verrucalvaceae</taxon>
        <taxon>Aphanomyces</taxon>
    </lineage>
</organism>
<reference evidence="14 15" key="1">
    <citation type="submission" date="2019-07" db="EMBL/GenBank/DDBJ databases">
        <title>Genomics analysis of Aphanomyces spp. identifies a new class of oomycete effector associated with host adaptation.</title>
        <authorList>
            <person name="Gaulin E."/>
        </authorList>
    </citation>
    <scope>NUCLEOTIDE SEQUENCE [LARGE SCALE GENOMIC DNA]</scope>
    <source>
        <strain evidence="14 15">ATCC 201684</strain>
    </source>
</reference>
<name>A0A6G0W7N2_9STRA</name>
<dbReference type="GO" id="GO:0031491">
    <property type="term" value="F:nucleosome binding"/>
    <property type="evidence" value="ECO:0007669"/>
    <property type="project" value="TreeGrafter"/>
</dbReference>
<dbReference type="AlphaFoldDB" id="A0A6G0W7N2"/>
<evidence type="ECO:0000256" key="9">
    <source>
        <dbReference type="ARBA" id="ARBA00022833"/>
    </source>
</evidence>
<dbReference type="InterPro" id="IPR051657">
    <property type="entry name" value="RNF168/RNF169_E3_ubiq-ligase"/>
</dbReference>
<dbReference type="GO" id="GO:0008270">
    <property type="term" value="F:zinc ion binding"/>
    <property type="evidence" value="ECO:0007669"/>
    <property type="project" value="UniProtKB-KW"/>
</dbReference>
<keyword evidence="12" id="KW-0812">Transmembrane</keyword>
<keyword evidence="12" id="KW-1133">Transmembrane helix</keyword>
<dbReference type="GO" id="GO:0061630">
    <property type="term" value="F:ubiquitin protein ligase activity"/>
    <property type="evidence" value="ECO:0007669"/>
    <property type="project" value="UniProtKB-EC"/>
</dbReference>
<dbReference type="EMBL" id="VJMJ01000331">
    <property type="protein sequence ID" value="KAF0722518.1"/>
    <property type="molecule type" value="Genomic_DNA"/>
</dbReference>
<keyword evidence="6" id="KW-0227">DNA damage</keyword>
<dbReference type="PROSITE" id="PS00518">
    <property type="entry name" value="ZF_RING_1"/>
    <property type="match status" value="1"/>
</dbReference>
<evidence type="ECO:0000256" key="5">
    <source>
        <dbReference type="ARBA" id="ARBA00022723"/>
    </source>
</evidence>
<keyword evidence="5" id="KW-0479">Metal-binding</keyword>
<dbReference type="PANTHER" id="PTHR23328">
    <property type="entry name" value="RING-TYPE DOMAIN-CONTAINING PROTEIN"/>
    <property type="match status" value="1"/>
</dbReference>
<keyword evidence="15" id="KW-1185">Reference proteome</keyword>
<evidence type="ECO:0000256" key="8">
    <source>
        <dbReference type="ARBA" id="ARBA00022786"/>
    </source>
</evidence>
<keyword evidence="12" id="KW-0472">Membrane</keyword>
<sequence>MAPIQCAVCYETFHFPYTTRCGHAFCDDCLRQWTAGCGHRSCPICRARIDQVEDEPRLAHPNLDRYLVLEYVLSFEKSFYYLVSLAILVLFLASDSQRSIFEFVQDISVAMAALGATVYVLMQLCAAVDFTVVACCVGFIAQVVWYRTIYPLVSKVYQVKPFVWSRSL</sequence>
<dbReference type="VEuPathDB" id="FungiDB:AeMF1_013438"/>
<feature type="transmembrane region" description="Helical" evidence="12">
    <location>
        <begin position="78"/>
        <end position="95"/>
    </location>
</feature>
<evidence type="ECO:0000256" key="7">
    <source>
        <dbReference type="ARBA" id="ARBA00022771"/>
    </source>
</evidence>
<evidence type="ECO:0000256" key="10">
    <source>
        <dbReference type="ARBA" id="ARBA00023242"/>
    </source>
</evidence>
<feature type="domain" description="RING-type" evidence="13">
    <location>
        <begin position="6"/>
        <end position="46"/>
    </location>
</feature>
<comment type="caution">
    <text evidence="14">The sequence shown here is derived from an EMBL/GenBank/DDBJ whole genome shotgun (WGS) entry which is preliminary data.</text>
</comment>
<keyword evidence="7 11" id="KW-0863">Zinc-finger</keyword>
<evidence type="ECO:0000313" key="15">
    <source>
        <dbReference type="Proteomes" id="UP000481153"/>
    </source>
</evidence>
<keyword evidence="8" id="KW-0833">Ubl conjugation pathway</keyword>
<proteinExistence type="predicted"/>
<evidence type="ECO:0000256" key="11">
    <source>
        <dbReference type="PROSITE-ProRule" id="PRU00175"/>
    </source>
</evidence>
<evidence type="ECO:0000256" key="12">
    <source>
        <dbReference type="SAM" id="Phobius"/>
    </source>
</evidence>
<dbReference type="SMART" id="SM00184">
    <property type="entry name" value="RING"/>
    <property type="match status" value="1"/>
</dbReference>
<evidence type="ECO:0000256" key="4">
    <source>
        <dbReference type="ARBA" id="ARBA00022679"/>
    </source>
</evidence>
<evidence type="ECO:0000256" key="1">
    <source>
        <dbReference type="ARBA" id="ARBA00000900"/>
    </source>
</evidence>
<dbReference type="PANTHER" id="PTHR23328:SF0">
    <property type="entry name" value="RING-TYPE DOMAIN-CONTAINING PROTEIN"/>
    <property type="match status" value="1"/>
</dbReference>
<dbReference type="Pfam" id="PF13920">
    <property type="entry name" value="zf-C3HC4_3"/>
    <property type="match status" value="1"/>
</dbReference>
<evidence type="ECO:0000313" key="14">
    <source>
        <dbReference type="EMBL" id="KAF0722518.1"/>
    </source>
</evidence>
<keyword evidence="9" id="KW-0862">Zinc</keyword>
<dbReference type="InterPro" id="IPR013083">
    <property type="entry name" value="Znf_RING/FYVE/PHD"/>
</dbReference>
<dbReference type="InterPro" id="IPR017907">
    <property type="entry name" value="Znf_RING_CS"/>
</dbReference>
<evidence type="ECO:0000259" key="13">
    <source>
        <dbReference type="PROSITE" id="PS50089"/>
    </source>
</evidence>
<dbReference type="GO" id="GO:0006302">
    <property type="term" value="P:double-strand break repair"/>
    <property type="evidence" value="ECO:0007669"/>
    <property type="project" value="TreeGrafter"/>
</dbReference>
<dbReference type="EC" id="2.3.2.27" evidence="3"/>
<feature type="transmembrane region" description="Helical" evidence="12">
    <location>
        <begin position="107"/>
        <end position="124"/>
    </location>
</feature>